<gene>
    <name evidence="1" type="ORF">CXG81DRAFT_18053</name>
</gene>
<reference evidence="2" key="1">
    <citation type="journal article" date="2018" name="Nat. Microbiol.">
        <title>Leveraging single-cell genomics to expand the fungal tree of life.</title>
        <authorList>
            <person name="Ahrendt S.R."/>
            <person name="Quandt C.A."/>
            <person name="Ciobanu D."/>
            <person name="Clum A."/>
            <person name="Salamov A."/>
            <person name="Andreopoulos B."/>
            <person name="Cheng J.F."/>
            <person name="Woyke T."/>
            <person name="Pelin A."/>
            <person name="Henrissat B."/>
            <person name="Reynolds N.K."/>
            <person name="Benny G.L."/>
            <person name="Smith M.E."/>
            <person name="James T.Y."/>
            <person name="Grigoriev I.V."/>
        </authorList>
    </citation>
    <scope>NUCLEOTIDE SEQUENCE [LARGE SCALE GENOMIC DNA]</scope>
    <source>
        <strain evidence="2">ATCC 52028</strain>
    </source>
</reference>
<dbReference type="Proteomes" id="UP000274922">
    <property type="component" value="Unassembled WGS sequence"/>
</dbReference>
<dbReference type="AlphaFoldDB" id="A0A4P9XAF4"/>
<keyword evidence="2" id="KW-1185">Reference proteome</keyword>
<evidence type="ECO:0000313" key="2">
    <source>
        <dbReference type="Proteomes" id="UP000274922"/>
    </source>
</evidence>
<proteinExistence type="predicted"/>
<name>A0A4P9XAF4_9FUNG</name>
<accession>A0A4P9XAF4</accession>
<dbReference type="EMBL" id="ML014147">
    <property type="protein sequence ID" value="RKP02305.1"/>
    <property type="molecule type" value="Genomic_DNA"/>
</dbReference>
<organism evidence="1 2">
    <name type="scientific">Caulochytrium protostelioides</name>
    <dbReference type="NCBI Taxonomy" id="1555241"/>
    <lineage>
        <taxon>Eukaryota</taxon>
        <taxon>Fungi</taxon>
        <taxon>Fungi incertae sedis</taxon>
        <taxon>Chytridiomycota</taxon>
        <taxon>Chytridiomycota incertae sedis</taxon>
        <taxon>Chytridiomycetes</taxon>
        <taxon>Caulochytriales</taxon>
        <taxon>Caulochytriaceae</taxon>
        <taxon>Caulochytrium</taxon>
    </lineage>
</organism>
<sequence>MHLLKKHEKDPTAKRDKRPWTAEHDAFVIEAIDADPDIADTAFIDQFPCKFPDRHDMATILTKLHDTKRQRVAATLPKPPPHFKHWKVSNDATITAMVQPGRLEADVVRDCQTYLQDHKFDEILGSSSRWRLKHLGLCQHGSQPEDPTQQRIHGAHKWRDCDQEAMADLCRE</sequence>
<protein>
    <submittedName>
        <fullName evidence="1">Uncharacterized protein</fullName>
    </submittedName>
</protein>
<evidence type="ECO:0000313" key="1">
    <source>
        <dbReference type="EMBL" id="RKP02305.1"/>
    </source>
</evidence>